<dbReference type="Proteomes" id="UP000759273">
    <property type="component" value="Unassembled WGS sequence"/>
</dbReference>
<dbReference type="AlphaFoldDB" id="A0A943HH23"/>
<dbReference type="InterPro" id="IPR000683">
    <property type="entry name" value="Gfo/Idh/MocA-like_OxRdtase_N"/>
</dbReference>
<comment type="similarity">
    <text evidence="1">Belongs to the Gfo/Idh/MocA family.</text>
</comment>
<feature type="domain" description="Gfo/Idh/MocA-like oxidoreductase N-terminal" evidence="3">
    <location>
        <begin position="6"/>
        <end position="106"/>
    </location>
</feature>
<dbReference type="Gene3D" id="3.40.50.720">
    <property type="entry name" value="NAD(P)-binding Rossmann-like Domain"/>
    <property type="match status" value="1"/>
</dbReference>
<dbReference type="PANTHER" id="PTHR43708:SF5">
    <property type="entry name" value="CONSERVED EXPRESSED OXIDOREDUCTASE (EUROFUNG)-RELATED"/>
    <property type="match status" value="1"/>
</dbReference>
<evidence type="ECO:0000256" key="2">
    <source>
        <dbReference type="ARBA" id="ARBA00023002"/>
    </source>
</evidence>
<protein>
    <submittedName>
        <fullName evidence="4">Gfo/Idh/MocA family oxidoreductase</fullName>
    </submittedName>
</protein>
<comment type="caution">
    <text evidence="4">The sequence shown here is derived from an EMBL/GenBank/DDBJ whole genome shotgun (WGS) entry which is preliminary data.</text>
</comment>
<accession>A0A943HH23</accession>
<dbReference type="Gene3D" id="3.30.360.10">
    <property type="entry name" value="Dihydrodipicolinate Reductase, domain 2"/>
    <property type="match status" value="1"/>
</dbReference>
<dbReference type="InterPro" id="IPR051317">
    <property type="entry name" value="Gfo/Idh/MocA_oxidoreduct"/>
</dbReference>
<dbReference type="InterPro" id="IPR036291">
    <property type="entry name" value="NAD(P)-bd_dom_sf"/>
</dbReference>
<dbReference type="SUPFAM" id="SSF51735">
    <property type="entry name" value="NAD(P)-binding Rossmann-fold domains"/>
    <property type="match status" value="1"/>
</dbReference>
<evidence type="ECO:0000313" key="4">
    <source>
        <dbReference type="EMBL" id="MBS5331459.1"/>
    </source>
</evidence>
<sequence length="316" mass="35137">MRTITALFVGLGSIGTRHLKNLANLCADRGWALQADALRSDLSRPLRDGVAELLHAQYTDMADAPAHYDLVFITNPTSLHADALTQVKGRGEALFIEKPIFSAEQAGLALANYLPTGQKAYVAAPMRWCGVMLALKDRLPALHPYCARVICSSYLPDWRPGVDYRTVYSAHKALGGGVTIDLIHEWDYLVELFGVPEKLYNFKGTYSDLEIDSDDLSVYIAKYPTLLAEVHLDYFGRGYRRSIELFCHDGSYLADFGAGTLTLPDGTVQHYEEDVNRRYEREMEYFVDYALTGSGESCNPPALALKVLKLTLGENV</sequence>
<name>A0A943HH23_9FIRM</name>
<evidence type="ECO:0000256" key="1">
    <source>
        <dbReference type="ARBA" id="ARBA00010928"/>
    </source>
</evidence>
<organism evidence="4 5">
    <name type="scientific">Subdoligranulum variabile</name>
    <dbReference type="NCBI Taxonomy" id="214851"/>
    <lineage>
        <taxon>Bacteria</taxon>
        <taxon>Bacillati</taxon>
        <taxon>Bacillota</taxon>
        <taxon>Clostridia</taxon>
        <taxon>Eubacteriales</taxon>
        <taxon>Oscillospiraceae</taxon>
        <taxon>Subdoligranulum</taxon>
    </lineage>
</organism>
<dbReference type="SUPFAM" id="SSF55347">
    <property type="entry name" value="Glyceraldehyde-3-phosphate dehydrogenase-like, C-terminal domain"/>
    <property type="match status" value="1"/>
</dbReference>
<evidence type="ECO:0000313" key="5">
    <source>
        <dbReference type="Proteomes" id="UP000759273"/>
    </source>
</evidence>
<dbReference type="GO" id="GO:0000166">
    <property type="term" value="F:nucleotide binding"/>
    <property type="evidence" value="ECO:0007669"/>
    <property type="project" value="InterPro"/>
</dbReference>
<reference evidence="4" key="1">
    <citation type="submission" date="2021-02" db="EMBL/GenBank/DDBJ databases">
        <title>Infant gut strain persistence is associated with maternal origin, phylogeny, and functional potential including surface adhesion and iron acquisition.</title>
        <authorList>
            <person name="Lou Y.C."/>
        </authorList>
    </citation>
    <scope>NUCLEOTIDE SEQUENCE</scope>
    <source>
        <strain evidence="4">L3_101_000M1_dasL3_101_000M1_concoct_87</strain>
    </source>
</reference>
<dbReference type="PANTHER" id="PTHR43708">
    <property type="entry name" value="CONSERVED EXPRESSED OXIDOREDUCTASE (EUROFUNG)"/>
    <property type="match status" value="1"/>
</dbReference>
<proteinExistence type="inferred from homology"/>
<dbReference type="GO" id="GO:0016491">
    <property type="term" value="F:oxidoreductase activity"/>
    <property type="evidence" value="ECO:0007669"/>
    <property type="project" value="UniProtKB-KW"/>
</dbReference>
<gene>
    <name evidence="4" type="ORF">KHY36_02890</name>
</gene>
<keyword evidence="2" id="KW-0560">Oxidoreductase</keyword>
<dbReference type="Pfam" id="PF01408">
    <property type="entry name" value="GFO_IDH_MocA"/>
    <property type="match status" value="1"/>
</dbReference>
<dbReference type="EMBL" id="JAGZGG010000004">
    <property type="protein sequence ID" value="MBS5331459.1"/>
    <property type="molecule type" value="Genomic_DNA"/>
</dbReference>
<evidence type="ECO:0000259" key="3">
    <source>
        <dbReference type="Pfam" id="PF01408"/>
    </source>
</evidence>